<dbReference type="RefSeq" id="WP_222824167.1">
    <property type="nucleotide sequence ID" value="NZ_JAHWXP010000002.1"/>
</dbReference>
<proteinExistence type="predicted"/>
<dbReference type="EMBL" id="JAHWXP010000002">
    <property type="protein sequence ID" value="MBY8336471.1"/>
    <property type="molecule type" value="Genomic_DNA"/>
</dbReference>
<dbReference type="SUPFAM" id="SSF52038">
    <property type="entry name" value="Barstar-related"/>
    <property type="match status" value="1"/>
</dbReference>
<reference evidence="1 2" key="1">
    <citation type="submission" date="2021-07" db="EMBL/GenBank/DDBJ databases">
        <title>Alteriqipengyuania abyssalis NZ-12B nov, sp.nov isolated from deep sea sponge in pacific ocean.</title>
        <authorList>
            <person name="Tareen S."/>
            <person name="Wink J."/>
        </authorList>
    </citation>
    <scope>NUCLEOTIDE SEQUENCE [LARGE SCALE GENOMIC DNA]</scope>
    <source>
        <strain evidence="1 2">NZ-12B</strain>
    </source>
</reference>
<dbReference type="Proteomes" id="UP000759298">
    <property type="component" value="Unassembled WGS sequence"/>
</dbReference>
<accession>A0ABS7PBW9</accession>
<sequence length="100" mass="11604">MAHEFEGEHYRICIDAHVTSKDALFSRVTDTAYLGYSSFTGWDAFMDMFHSRLSNSVIQIEIENRDLCGLPERDRSTWVEVLDELKDEFPDKIRLVQSNG</sequence>
<evidence type="ECO:0000313" key="2">
    <source>
        <dbReference type="Proteomes" id="UP000759298"/>
    </source>
</evidence>
<organism evidence="1 2">
    <name type="scientific">Alteriqipengyuania abyssalis</name>
    <dbReference type="NCBI Taxonomy" id="2860200"/>
    <lineage>
        <taxon>Bacteria</taxon>
        <taxon>Pseudomonadati</taxon>
        <taxon>Pseudomonadota</taxon>
        <taxon>Alphaproteobacteria</taxon>
        <taxon>Sphingomonadales</taxon>
        <taxon>Erythrobacteraceae</taxon>
        <taxon>Alteriqipengyuania</taxon>
    </lineage>
</organism>
<evidence type="ECO:0008006" key="3">
    <source>
        <dbReference type="Google" id="ProtNLM"/>
    </source>
</evidence>
<keyword evidence="2" id="KW-1185">Reference proteome</keyword>
<protein>
    <recommendedName>
        <fullName evidence="3">Barstar (barnase inhibitor) domain-containing protein</fullName>
    </recommendedName>
</protein>
<dbReference type="InterPro" id="IPR035905">
    <property type="entry name" value="Barstar-like_sf"/>
</dbReference>
<comment type="caution">
    <text evidence="1">The sequence shown here is derived from an EMBL/GenBank/DDBJ whole genome shotgun (WGS) entry which is preliminary data.</text>
</comment>
<name>A0ABS7PBW9_9SPHN</name>
<evidence type="ECO:0000313" key="1">
    <source>
        <dbReference type="EMBL" id="MBY8336471.1"/>
    </source>
</evidence>
<gene>
    <name evidence="1" type="ORF">KYN89_05380</name>
</gene>